<keyword evidence="4 5" id="KW-0472">Membrane</keyword>
<feature type="transmembrane region" description="Helical" evidence="5">
    <location>
        <begin position="84"/>
        <end position="102"/>
    </location>
</feature>
<comment type="caution">
    <text evidence="7">The sequence shown here is derived from an EMBL/GenBank/DDBJ whole genome shotgun (WGS) entry which is preliminary data.</text>
</comment>
<feature type="transmembrane region" description="Helical" evidence="5">
    <location>
        <begin position="144"/>
        <end position="168"/>
    </location>
</feature>
<feature type="transmembrane region" description="Helical" evidence="5">
    <location>
        <begin position="6"/>
        <end position="27"/>
    </location>
</feature>
<dbReference type="PANTHER" id="PTHR11863">
    <property type="entry name" value="STEROL DESATURASE"/>
    <property type="match status" value="1"/>
</dbReference>
<evidence type="ECO:0000256" key="4">
    <source>
        <dbReference type="ARBA" id="ARBA00023136"/>
    </source>
</evidence>
<dbReference type="EMBL" id="AALY01000001">
    <property type="protein sequence ID" value="EAP77682.1"/>
    <property type="molecule type" value="Genomic_DNA"/>
</dbReference>
<dbReference type="InterPro" id="IPR006694">
    <property type="entry name" value="Fatty_acid_hydroxylase"/>
</dbReference>
<name>A3SK01_ROSNI</name>
<protein>
    <submittedName>
        <fullName evidence="7">Sterol desaturase-like protein</fullName>
    </submittedName>
</protein>
<dbReference type="Proteomes" id="UP000005954">
    <property type="component" value="Unassembled WGS sequence"/>
</dbReference>
<evidence type="ECO:0000256" key="1">
    <source>
        <dbReference type="ARBA" id="ARBA00004370"/>
    </source>
</evidence>
<dbReference type="GO" id="GO:0016020">
    <property type="term" value="C:membrane"/>
    <property type="evidence" value="ECO:0007669"/>
    <property type="project" value="UniProtKB-SubCell"/>
</dbReference>
<keyword evidence="3 5" id="KW-1133">Transmembrane helix</keyword>
<accession>A3SK01</accession>
<proteinExistence type="predicted"/>
<feature type="domain" description="Fatty acid hydroxylase" evidence="6">
    <location>
        <begin position="90"/>
        <end position="227"/>
    </location>
</feature>
<comment type="subcellular location">
    <subcellularLocation>
        <location evidence="1">Membrane</location>
    </subcellularLocation>
</comment>
<keyword evidence="8" id="KW-1185">Reference proteome</keyword>
<gene>
    <name evidence="7" type="ORF">ISM_05295</name>
</gene>
<evidence type="ECO:0000256" key="5">
    <source>
        <dbReference type="SAM" id="Phobius"/>
    </source>
</evidence>
<dbReference type="HOGENOM" id="CLU_033631_0_1_5"/>
<dbReference type="GO" id="GO:0016491">
    <property type="term" value="F:oxidoreductase activity"/>
    <property type="evidence" value="ECO:0007669"/>
    <property type="project" value="InterPro"/>
</dbReference>
<feature type="transmembrane region" description="Helical" evidence="5">
    <location>
        <begin position="39"/>
        <end position="64"/>
    </location>
</feature>
<evidence type="ECO:0000313" key="7">
    <source>
        <dbReference type="EMBL" id="EAP77682.1"/>
    </source>
</evidence>
<evidence type="ECO:0000256" key="2">
    <source>
        <dbReference type="ARBA" id="ARBA00022692"/>
    </source>
</evidence>
<evidence type="ECO:0000313" key="8">
    <source>
        <dbReference type="Proteomes" id="UP000005954"/>
    </source>
</evidence>
<dbReference type="GO" id="GO:0008610">
    <property type="term" value="P:lipid biosynthetic process"/>
    <property type="evidence" value="ECO:0007669"/>
    <property type="project" value="InterPro"/>
</dbReference>
<sequence length="264" mass="29949">MQNEALIRLSVFLGLFALFALIEAYAPRRARVQPRGKRWLTNWSIVIISTLALRALAFGLPLLAVGAAIDAEAQGWGLFNAVALPYWVEVVVAILLLDLAIWTQHLVTHKVPLLWRLHRVHHADRDVDVTTAIRFHPVEIALSMLLKIGLVYLLGLPALAVILFEIILNGTAMFNHSNLKLPVGIEAVLRRFLVTPDMHRVHHSIHRDEHDSNYGFALSIWDRIFGTYIPQPRGGHDGMTTGLQWQDERPAKLGWSLWLPFRRK</sequence>
<evidence type="ECO:0000259" key="6">
    <source>
        <dbReference type="Pfam" id="PF04116"/>
    </source>
</evidence>
<dbReference type="OrthoDB" id="9770329at2"/>
<dbReference type="eggNOG" id="COG3000">
    <property type="taxonomic scope" value="Bacteria"/>
</dbReference>
<organism evidence="7 8">
    <name type="scientific">Roseovarius nubinhibens (strain ATCC BAA-591 / DSM 15170 / ISM)</name>
    <dbReference type="NCBI Taxonomy" id="89187"/>
    <lineage>
        <taxon>Bacteria</taxon>
        <taxon>Pseudomonadati</taxon>
        <taxon>Pseudomonadota</taxon>
        <taxon>Alphaproteobacteria</taxon>
        <taxon>Rhodobacterales</taxon>
        <taxon>Roseobacteraceae</taxon>
        <taxon>Roseovarius</taxon>
    </lineage>
</organism>
<dbReference type="InterPro" id="IPR050307">
    <property type="entry name" value="Sterol_Desaturase_Related"/>
</dbReference>
<dbReference type="AlphaFoldDB" id="A3SK01"/>
<evidence type="ECO:0000256" key="3">
    <source>
        <dbReference type="ARBA" id="ARBA00022989"/>
    </source>
</evidence>
<dbReference type="GO" id="GO:0005506">
    <property type="term" value="F:iron ion binding"/>
    <property type="evidence" value="ECO:0007669"/>
    <property type="project" value="InterPro"/>
</dbReference>
<dbReference type="STRING" id="89187.ISM_05295"/>
<dbReference type="RefSeq" id="WP_009813083.1">
    <property type="nucleotide sequence ID" value="NZ_CH724156.1"/>
</dbReference>
<reference evidence="7 8" key="1">
    <citation type="submission" date="2005-12" db="EMBL/GenBank/DDBJ databases">
        <authorList>
            <person name="Moran M.A."/>
            <person name="Ferriera S."/>
            <person name="Johnson J."/>
            <person name="Kravitz S."/>
            <person name="Halpern A."/>
            <person name="Remington K."/>
            <person name="Beeson K."/>
            <person name="Tran B."/>
            <person name="Rogers Y.-H."/>
            <person name="Friedman R."/>
            <person name="Venter J.C."/>
        </authorList>
    </citation>
    <scope>NUCLEOTIDE SEQUENCE [LARGE SCALE GENOMIC DNA]</scope>
    <source>
        <strain evidence="8">ATCC BAA-591 / DSM 15170 / ISM</strain>
    </source>
</reference>
<keyword evidence="2 5" id="KW-0812">Transmembrane</keyword>
<dbReference type="Pfam" id="PF04116">
    <property type="entry name" value="FA_hydroxylase"/>
    <property type="match status" value="1"/>
</dbReference>